<proteinExistence type="predicted"/>
<dbReference type="AlphaFoldDB" id="A0A9P8YL75"/>
<reference evidence="2" key="1">
    <citation type="journal article" date="2021" name="Nat. Commun.">
        <title>Genetic determinants of endophytism in the Arabidopsis root mycobiome.</title>
        <authorList>
            <person name="Mesny F."/>
            <person name="Miyauchi S."/>
            <person name="Thiergart T."/>
            <person name="Pickel B."/>
            <person name="Atanasova L."/>
            <person name="Karlsson M."/>
            <person name="Huettel B."/>
            <person name="Barry K.W."/>
            <person name="Haridas S."/>
            <person name="Chen C."/>
            <person name="Bauer D."/>
            <person name="Andreopoulos W."/>
            <person name="Pangilinan J."/>
            <person name="LaButti K."/>
            <person name="Riley R."/>
            <person name="Lipzen A."/>
            <person name="Clum A."/>
            <person name="Drula E."/>
            <person name="Henrissat B."/>
            <person name="Kohler A."/>
            <person name="Grigoriev I.V."/>
            <person name="Martin F.M."/>
            <person name="Hacquard S."/>
        </authorList>
    </citation>
    <scope>NUCLEOTIDE SEQUENCE</scope>
    <source>
        <strain evidence="2">MPI-CAGE-CH-0230</strain>
    </source>
</reference>
<name>A0A9P8YL75_9PEZI</name>
<feature type="compositionally biased region" description="Low complexity" evidence="1">
    <location>
        <begin position="335"/>
        <end position="354"/>
    </location>
</feature>
<dbReference type="OrthoDB" id="5387995at2759"/>
<dbReference type="Proteomes" id="UP000756346">
    <property type="component" value="Unassembled WGS sequence"/>
</dbReference>
<protein>
    <submittedName>
        <fullName evidence="2">Uncharacterized protein</fullName>
    </submittedName>
</protein>
<feature type="region of interest" description="Disordered" evidence="1">
    <location>
        <begin position="287"/>
        <end position="379"/>
    </location>
</feature>
<dbReference type="RefSeq" id="XP_046019636.1">
    <property type="nucleotide sequence ID" value="XM_046150192.1"/>
</dbReference>
<organism evidence="2 3">
    <name type="scientific">Microdochium trichocladiopsis</name>
    <dbReference type="NCBI Taxonomy" id="1682393"/>
    <lineage>
        <taxon>Eukaryota</taxon>
        <taxon>Fungi</taxon>
        <taxon>Dikarya</taxon>
        <taxon>Ascomycota</taxon>
        <taxon>Pezizomycotina</taxon>
        <taxon>Sordariomycetes</taxon>
        <taxon>Xylariomycetidae</taxon>
        <taxon>Xylariales</taxon>
        <taxon>Microdochiaceae</taxon>
        <taxon>Microdochium</taxon>
    </lineage>
</organism>
<sequence length="433" mass="46564">MASADALAFTCSPHDLDLSQRHESGRLPSNLRRSPRRLAISTQALARAIKSCPTSPTGPDGQERPDVTVDKDATRAEGFRVLSKQDGLVKGHVDSAQSNLPVESTYVFSVLPDQEPFQSIVVKGRRHVPSSIPTKRARALHDVDGPGTSEFSCKKRRLRLQLITSRLSQPFSLPATHILNRESDDDDSPCISRFLKAAAIGAKRAGHESSMVRKAAILNSVRLRARQAAIARGHAEMAGLAARNTFLNHGHQVVTAPTVVTIGTRYPVSEGMPGHLRLPVGWRPHTTIGPGHATITAMAPVPAGPAPSHPSQVCPRTSESCGSQPTTSSSPAMPSLSTTSSAHSSPRSSQPLSQDDGDDEYGMAFPASDVDPRYADLSDDDMDDVYADFSAIFGSRSSQDQEDGVSDGTRSPDGSEHFYEEYLDELDGIPWMS</sequence>
<gene>
    <name evidence="2" type="ORF">B0I36DRAFT_24590</name>
</gene>
<feature type="region of interest" description="Disordered" evidence="1">
    <location>
        <begin position="50"/>
        <end position="69"/>
    </location>
</feature>
<accession>A0A9P8YL75</accession>
<dbReference type="GeneID" id="70179738"/>
<feature type="compositionally biased region" description="Polar residues" evidence="1">
    <location>
        <begin position="309"/>
        <end position="332"/>
    </location>
</feature>
<evidence type="ECO:0000313" key="3">
    <source>
        <dbReference type="Proteomes" id="UP000756346"/>
    </source>
</evidence>
<dbReference type="EMBL" id="JAGTJQ010000001">
    <property type="protein sequence ID" value="KAH7041581.1"/>
    <property type="molecule type" value="Genomic_DNA"/>
</dbReference>
<comment type="caution">
    <text evidence="2">The sequence shown here is derived from an EMBL/GenBank/DDBJ whole genome shotgun (WGS) entry which is preliminary data.</text>
</comment>
<feature type="region of interest" description="Disordered" evidence="1">
    <location>
        <begin position="393"/>
        <end position="417"/>
    </location>
</feature>
<evidence type="ECO:0000256" key="1">
    <source>
        <dbReference type="SAM" id="MobiDB-lite"/>
    </source>
</evidence>
<evidence type="ECO:0000313" key="2">
    <source>
        <dbReference type="EMBL" id="KAH7041581.1"/>
    </source>
</evidence>
<keyword evidence="3" id="KW-1185">Reference proteome</keyword>